<evidence type="ECO:0000259" key="3">
    <source>
        <dbReference type="PROSITE" id="PS51832"/>
    </source>
</evidence>
<dbReference type="SMART" id="SM00448">
    <property type="entry name" value="REC"/>
    <property type="match status" value="1"/>
</dbReference>
<dbReference type="PANTHER" id="PTHR45228">
    <property type="entry name" value="CYCLIC DI-GMP PHOSPHODIESTERASE TM_0186-RELATED"/>
    <property type="match status" value="1"/>
</dbReference>
<dbReference type="InterPro" id="IPR052020">
    <property type="entry name" value="Cyclic_di-GMP/3'3'-cGAMP_PDE"/>
</dbReference>
<dbReference type="Gene3D" id="1.10.3210.10">
    <property type="entry name" value="Hypothetical protein af1432"/>
    <property type="match status" value="1"/>
</dbReference>
<dbReference type="Proteomes" id="UP000316714">
    <property type="component" value="Unassembled WGS sequence"/>
</dbReference>
<feature type="domain" description="HD-GYP" evidence="3">
    <location>
        <begin position="122"/>
        <end position="332"/>
    </location>
</feature>
<reference evidence="4 5" key="1">
    <citation type="submission" date="2019-02" db="EMBL/GenBank/DDBJ databases">
        <title>Deep-cultivation of Planctomycetes and their phenomic and genomic characterization uncovers novel biology.</title>
        <authorList>
            <person name="Wiegand S."/>
            <person name="Jogler M."/>
            <person name="Boedeker C."/>
            <person name="Pinto D."/>
            <person name="Vollmers J."/>
            <person name="Rivas-Marin E."/>
            <person name="Kohn T."/>
            <person name="Peeters S.H."/>
            <person name="Heuer A."/>
            <person name="Rast P."/>
            <person name="Oberbeckmann S."/>
            <person name="Bunk B."/>
            <person name="Jeske O."/>
            <person name="Meyerdierks A."/>
            <person name="Storesund J.E."/>
            <person name="Kallscheuer N."/>
            <person name="Luecker S."/>
            <person name="Lage O.M."/>
            <person name="Pohl T."/>
            <person name="Merkel B.J."/>
            <person name="Hornburger P."/>
            <person name="Mueller R.-W."/>
            <person name="Bruemmer F."/>
            <person name="Labrenz M."/>
            <person name="Spormann A.M."/>
            <person name="Op Den Camp H."/>
            <person name="Overmann J."/>
            <person name="Amann R."/>
            <person name="Jetten M.S.M."/>
            <person name="Mascher T."/>
            <person name="Medema M.H."/>
            <person name="Devos D.P."/>
            <person name="Kaster A.-K."/>
            <person name="Ovreas L."/>
            <person name="Rohde M."/>
            <person name="Galperin M.Y."/>
            <person name="Jogler C."/>
        </authorList>
    </citation>
    <scope>NUCLEOTIDE SEQUENCE [LARGE SCALE GENOMIC DNA]</scope>
    <source>
        <strain evidence="4 5">KOR34</strain>
    </source>
</reference>
<comment type="caution">
    <text evidence="4">The sequence shown here is derived from an EMBL/GenBank/DDBJ whole genome shotgun (WGS) entry which is preliminary data.</text>
</comment>
<dbReference type="InterPro" id="IPR037522">
    <property type="entry name" value="HD_GYP_dom"/>
</dbReference>
<dbReference type="RefSeq" id="WP_146565100.1">
    <property type="nucleotide sequence ID" value="NZ_SIHJ01000001.1"/>
</dbReference>
<protein>
    <submittedName>
        <fullName evidence="4">Cyclic di-GMP phosphodiesterase response regulator RpfG</fullName>
        <ecNumber evidence="4">3.1.4.52</ecNumber>
    </submittedName>
</protein>
<dbReference type="EC" id="3.1.4.52" evidence="4"/>
<accession>A0A5C5VGL1</accession>
<dbReference type="PROSITE" id="PS50110">
    <property type="entry name" value="RESPONSE_REGULATORY"/>
    <property type="match status" value="1"/>
</dbReference>
<keyword evidence="5" id="KW-1185">Reference proteome</keyword>
<dbReference type="EMBL" id="SIHJ01000001">
    <property type="protein sequence ID" value="TWT37794.1"/>
    <property type="molecule type" value="Genomic_DNA"/>
</dbReference>
<proteinExistence type="predicted"/>
<dbReference type="Gene3D" id="3.40.50.2300">
    <property type="match status" value="1"/>
</dbReference>
<organism evidence="4 5">
    <name type="scientific">Posidoniimonas corsicana</name>
    <dbReference type="NCBI Taxonomy" id="1938618"/>
    <lineage>
        <taxon>Bacteria</taxon>
        <taxon>Pseudomonadati</taxon>
        <taxon>Planctomycetota</taxon>
        <taxon>Planctomycetia</taxon>
        <taxon>Pirellulales</taxon>
        <taxon>Lacipirellulaceae</taxon>
        <taxon>Posidoniimonas</taxon>
    </lineage>
</organism>
<keyword evidence="4" id="KW-0378">Hydrolase</keyword>
<dbReference type="CDD" id="cd00077">
    <property type="entry name" value="HDc"/>
    <property type="match status" value="1"/>
</dbReference>
<dbReference type="AlphaFoldDB" id="A0A5C5VGL1"/>
<name>A0A5C5VGL1_9BACT</name>
<dbReference type="SUPFAM" id="SSF52172">
    <property type="entry name" value="CheY-like"/>
    <property type="match status" value="1"/>
</dbReference>
<gene>
    <name evidence="4" type="primary">rpfG_3</name>
    <name evidence="4" type="ORF">KOR34_27580</name>
</gene>
<dbReference type="InterPro" id="IPR011006">
    <property type="entry name" value="CheY-like_superfamily"/>
</dbReference>
<dbReference type="InterPro" id="IPR003607">
    <property type="entry name" value="HD/PDEase_dom"/>
</dbReference>
<feature type="modified residue" description="4-aspartylphosphate" evidence="1">
    <location>
        <position position="51"/>
    </location>
</feature>
<dbReference type="PROSITE" id="PS51832">
    <property type="entry name" value="HD_GYP"/>
    <property type="match status" value="1"/>
</dbReference>
<keyword evidence="1" id="KW-0597">Phosphoprotein</keyword>
<evidence type="ECO:0000313" key="4">
    <source>
        <dbReference type="EMBL" id="TWT37794.1"/>
    </source>
</evidence>
<evidence type="ECO:0000256" key="1">
    <source>
        <dbReference type="PROSITE-ProRule" id="PRU00169"/>
    </source>
</evidence>
<dbReference type="SMART" id="SM00471">
    <property type="entry name" value="HDc"/>
    <property type="match status" value="1"/>
</dbReference>
<dbReference type="SUPFAM" id="SSF109604">
    <property type="entry name" value="HD-domain/PDEase-like"/>
    <property type="match status" value="1"/>
</dbReference>
<dbReference type="Pfam" id="PF13487">
    <property type="entry name" value="HD_5"/>
    <property type="match status" value="1"/>
</dbReference>
<dbReference type="PANTHER" id="PTHR45228:SF5">
    <property type="entry name" value="CYCLIC DI-GMP PHOSPHODIESTERASE VC_1348-RELATED"/>
    <property type="match status" value="1"/>
</dbReference>
<evidence type="ECO:0000259" key="2">
    <source>
        <dbReference type="PROSITE" id="PS50110"/>
    </source>
</evidence>
<dbReference type="GO" id="GO:0071111">
    <property type="term" value="F:cyclic-guanylate-specific phosphodiesterase activity"/>
    <property type="evidence" value="ECO:0007669"/>
    <property type="project" value="UniProtKB-EC"/>
</dbReference>
<feature type="domain" description="Response regulatory" evidence="2">
    <location>
        <begin position="2"/>
        <end position="118"/>
    </location>
</feature>
<dbReference type="GO" id="GO:0000160">
    <property type="term" value="P:phosphorelay signal transduction system"/>
    <property type="evidence" value="ECO:0007669"/>
    <property type="project" value="InterPro"/>
</dbReference>
<evidence type="ECO:0000313" key="5">
    <source>
        <dbReference type="Proteomes" id="UP000316714"/>
    </source>
</evidence>
<dbReference type="InterPro" id="IPR001789">
    <property type="entry name" value="Sig_transdc_resp-reg_receiver"/>
</dbReference>
<dbReference type="CDD" id="cd17574">
    <property type="entry name" value="REC_OmpR"/>
    <property type="match status" value="1"/>
</dbReference>
<dbReference type="OrthoDB" id="9804747at2"/>
<sequence>MQVLIAEDDKSSALILEGVLVSLGYEVLVASDGAEAWELLRNNDCRIVISDWQMPHMDGLELCRRIRSRQVSSYVYVILLTSRSGSQNLVEGLQAGADDFITKPFDAAELRVRMKVGERVVSLESRDLVIFTLAKLAESRDPETGAHLERVREYVRILSQRLMQNERFSSQVDHDFIQMMYLSSPLHDIGKVGIPDDVLLKPGRLTPEEMDRMKQHTVIGGRTLDAALASHPSASFLQVARDIAWTHHERYDGTGYPNQLAGDDIPLSGRIMALADVYDALTTKRVYKDAMPHAKAREIVLEGRGTQFDPCVVDAFLQCEQDFVRIKEALQDADSEINSAVNAPAVAGGV</sequence>
<dbReference type="Pfam" id="PF00072">
    <property type="entry name" value="Response_reg"/>
    <property type="match status" value="1"/>
</dbReference>